<evidence type="ECO:0000313" key="2">
    <source>
        <dbReference type="EMBL" id="GBP04693.1"/>
    </source>
</evidence>
<keyword evidence="3" id="KW-1185">Reference proteome</keyword>
<dbReference type="Proteomes" id="UP000299102">
    <property type="component" value="Unassembled WGS sequence"/>
</dbReference>
<dbReference type="AlphaFoldDB" id="A0A4C1SR46"/>
<keyword evidence="1" id="KW-0812">Transmembrane</keyword>
<feature type="transmembrane region" description="Helical" evidence="1">
    <location>
        <begin position="26"/>
        <end position="47"/>
    </location>
</feature>
<comment type="caution">
    <text evidence="2">The sequence shown here is derived from an EMBL/GenBank/DDBJ whole genome shotgun (WGS) entry which is preliminary data.</text>
</comment>
<accession>A0A4C1SR46</accession>
<name>A0A4C1SR46_EUMVA</name>
<evidence type="ECO:0000256" key="1">
    <source>
        <dbReference type="SAM" id="Phobius"/>
    </source>
</evidence>
<dbReference type="EMBL" id="BGZK01003806">
    <property type="protein sequence ID" value="GBP04693.1"/>
    <property type="molecule type" value="Genomic_DNA"/>
</dbReference>
<organism evidence="2 3">
    <name type="scientific">Eumeta variegata</name>
    <name type="common">Bagworm moth</name>
    <name type="synonym">Eumeta japonica</name>
    <dbReference type="NCBI Taxonomy" id="151549"/>
    <lineage>
        <taxon>Eukaryota</taxon>
        <taxon>Metazoa</taxon>
        <taxon>Ecdysozoa</taxon>
        <taxon>Arthropoda</taxon>
        <taxon>Hexapoda</taxon>
        <taxon>Insecta</taxon>
        <taxon>Pterygota</taxon>
        <taxon>Neoptera</taxon>
        <taxon>Endopterygota</taxon>
        <taxon>Lepidoptera</taxon>
        <taxon>Glossata</taxon>
        <taxon>Ditrysia</taxon>
        <taxon>Tineoidea</taxon>
        <taxon>Psychidae</taxon>
        <taxon>Oiketicinae</taxon>
        <taxon>Eumeta</taxon>
    </lineage>
</organism>
<keyword evidence="1" id="KW-0472">Membrane</keyword>
<gene>
    <name evidence="2" type="ORF">EVAR_100987_1</name>
</gene>
<keyword evidence="1" id="KW-1133">Transmembrane helix</keyword>
<protein>
    <submittedName>
        <fullName evidence="2">Uncharacterized protein</fullName>
    </submittedName>
</protein>
<sequence>MKNITKINSVAVSVSPPPVDLSNPGVLKRGVIVFGGFALLAVAYFLFYRGKNVKNENLNIHNTTDGPQFRSVFYSLMIKDNLSRMPLTMESDEDEEDDLEVLTLNRKRSHYHMLISSLTWKI</sequence>
<proteinExistence type="predicted"/>
<reference evidence="2 3" key="1">
    <citation type="journal article" date="2019" name="Commun. Biol.">
        <title>The bagworm genome reveals a unique fibroin gene that provides high tensile strength.</title>
        <authorList>
            <person name="Kono N."/>
            <person name="Nakamura H."/>
            <person name="Ohtoshi R."/>
            <person name="Tomita M."/>
            <person name="Numata K."/>
            <person name="Arakawa K."/>
        </authorList>
    </citation>
    <scope>NUCLEOTIDE SEQUENCE [LARGE SCALE GENOMIC DNA]</scope>
</reference>
<evidence type="ECO:0000313" key="3">
    <source>
        <dbReference type="Proteomes" id="UP000299102"/>
    </source>
</evidence>
<dbReference type="OrthoDB" id="7477590at2759"/>